<dbReference type="PRINTS" id="PR00682">
    <property type="entry name" value="IPNSYNTHASE"/>
</dbReference>
<evidence type="ECO:0000313" key="8">
    <source>
        <dbReference type="Proteomes" id="UP001148299"/>
    </source>
</evidence>
<organism evidence="7 8">
    <name type="scientific">Penicillium brevicompactum</name>
    <dbReference type="NCBI Taxonomy" id="5074"/>
    <lineage>
        <taxon>Eukaryota</taxon>
        <taxon>Fungi</taxon>
        <taxon>Dikarya</taxon>
        <taxon>Ascomycota</taxon>
        <taxon>Pezizomycotina</taxon>
        <taxon>Eurotiomycetes</taxon>
        <taxon>Eurotiomycetidae</taxon>
        <taxon>Eurotiales</taxon>
        <taxon>Aspergillaceae</taxon>
        <taxon>Penicillium</taxon>
    </lineage>
</organism>
<feature type="non-terminal residue" evidence="7">
    <location>
        <position position="1"/>
    </location>
</feature>
<protein>
    <recommendedName>
        <fullName evidence="6">Fe2OG dioxygenase domain-containing protein</fullName>
    </recommendedName>
</protein>
<dbReference type="InterPro" id="IPR026992">
    <property type="entry name" value="DIOX_N"/>
</dbReference>
<feature type="domain" description="Fe2OG dioxygenase" evidence="6">
    <location>
        <begin position="204"/>
        <end position="319"/>
    </location>
</feature>
<name>A0A9W9UJZ9_PENBR</name>
<dbReference type="InterPro" id="IPR005123">
    <property type="entry name" value="Oxoglu/Fe-dep_dioxygenase_dom"/>
</dbReference>
<reference evidence="7" key="1">
    <citation type="submission" date="2022-12" db="EMBL/GenBank/DDBJ databases">
        <authorList>
            <person name="Petersen C."/>
        </authorList>
    </citation>
    <scope>NUCLEOTIDE SEQUENCE</scope>
    <source>
        <strain evidence="7">IBT 35675</strain>
    </source>
</reference>
<dbReference type="PANTHER" id="PTHR10209">
    <property type="entry name" value="OXIDOREDUCTASE, 2OG-FE II OXYGENASE FAMILY PROTEIN"/>
    <property type="match status" value="1"/>
</dbReference>
<reference evidence="7" key="2">
    <citation type="journal article" date="2023" name="IMA Fungus">
        <title>Comparative genomic study of the Penicillium genus elucidates a diverse pangenome and 15 lateral gene transfer events.</title>
        <authorList>
            <person name="Petersen C."/>
            <person name="Sorensen T."/>
            <person name="Nielsen M.R."/>
            <person name="Sondergaard T.E."/>
            <person name="Sorensen J.L."/>
            <person name="Fitzpatrick D.A."/>
            <person name="Frisvad J.C."/>
            <person name="Nielsen K.L."/>
        </authorList>
    </citation>
    <scope>NUCLEOTIDE SEQUENCE</scope>
    <source>
        <strain evidence="7">IBT 35675</strain>
    </source>
</reference>
<dbReference type="Gene3D" id="2.60.120.330">
    <property type="entry name" value="B-lactam Antibiotic, Isopenicillin N Synthase, Chain"/>
    <property type="match status" value="1"/>
</dbReference>
<accession>A0A9W9UJZ9</accession>
<evidence type="ECO:0000259" key="6">
    <source>
        <dbReference type="PROSITE" id="PS51471"/>
    </source>
</evidence>
<comment type="caution">
    <text evidence="7">The sequence shown here is derived from an EMBL/GenBank/DDBJ whole genome shotgun (WGS) entry which is preliminary data.</text>
</comment>
<evidence type="ECO:0000256" key="4">
    <source>
        <dbReference type="ARBA" id="ARBA00023004"/>
    </source>
</evidence>
<evidence type="ECO:0000256" key="5">
    <source>
        <dbReference type="RuleBase" id="RU003682"/>
    </source>
</evidence>
<dbReference type="Pfam" id="PF14226">
    <property type="entry name" value="DIOX_N"/>
    <property type="match status" value="1"/>
</dbReference>
<keyword evidence="4 5" id="KW-0408">Iron</keyword>
<dbReference type="InterPro" id="IPR044861">
    <property type="entry name" value="IPNS-like_FE2OG_OXY"/>
</dbReference>
<dbReference type="Pfam" id="PF03171">
    <property type="entry name" value="2OG-FeII_Oxy"/>
    <property type="match status" value="1"/>
</dbReference>
<dbReference type="GO" id="GO:0016491">
    <property type="term" value="F:oxidoreductase activity"/>
    <property type="evidence" value="ECO:0007669"/>
    <property type="project" value="UniProtKB-KW"/>
</dbReference>
<gene>
    <name evidence="7" type="ORF">N7541_010530</name>
</gene>
<proteinExistence type="inferred from homology"/>
<keyword evidence="8" id="KW-1185">Reference proteome</keyword>
<dbReference type="GO" id="GO:0044283">
    <property type="term" value="P:small molecule biosynthetic process"/>
    <property type="evidence" value="ECO:0007669"/>
    <property type="project" value="UniProtKB-ARBA"/>
</dbReference>
<evidence type="ECO:0000256" key="1">
    <source>
        <dbReference type="ARBA" id="ARBA00008056"/>
    </source>
</evidence>
<evidence type="ECO:0000256" key="3">
    <source>
        <dbReference type="ARBA" id="ARBA00023002"/>
    </source>
</evidence>
<evidence type="ECO:0000313" key="7">
    <source>
        <dbReference type="EMBL" id="KAJ5341406.1"/>
    </source>
</evidence>
<sequence>MATEYTQVELLTLNGPEFRRVSTAPPRPPTENEIPVIDLSSIDGTLEDRKSIAAQIKAAAENTGFFYIENHGIPEEVIQSALSQAQAFFNQPSEMKELASSKKSKLSDGWHGLGTTQINKSETLDRKETFSIRYNPKNDPTISDPESLLADGRFSDENADFPWSETSHLPGFRETTVDFYRRRLTLARKMIRIFALALDMPEDYFDSVTTTPGADGLFVHYPATPAEELQENNGNIDVGIGSHTDIQCITLLWQDMSGGLQVLSANDEWLDARPISGTLVVNIGDFLQRLSNNRFKSTVHRVYNRQSTSRYSMPFFLGFNADSVCKVVPSCIDEAHPALYEPISCGQWHQRRLALATVKP</sequence>
<comment type="similarity">
    <text evidence="1 5">Belongs to the iron/ascorbate-dependent oxidoreductase family.</text>
</comment>
<dbReference type="AlphaFoldDB" id="A0A9W9UJZ9"/>
<dbReference type="EMBL" id="JAPZBR010000008">
    <property type="protein sequence ID" value="KAJ5341406.1"/>
    <property type="molecule type" value="Genomic_DNA"/>
</dbReference>
<dbReference type="InterPro" id="IPR027443">
    <property type="entry name" value="IPNS-like_sf"/>
</dbReference>
<dbReference type="GO" id="GO:0046872">
    <property type="term" value="F:metal ion binding"/>
    <property type="evidence" value="ECO:0007669"/>
    <property type="project" value="UniProtKB-KW"/>
</dbReference>
<dbReference type="SUPFAM" id="SSF51197">
    <property type="entry name" value="Clavaminate synthase-like"/>
    <property type="match status" value="1"/>
</dbReference>
<dbReference type="Proteomes" id="UP001148299">
    <property type="component" value="Unassembled WGS sequence"/>
</dbReference>
<keyword evidence="3 5" id="KW-0560">Oxidoreductase</keyword>
<evidence type="ECO:0000256" key="2">
    <source>
        <dbReference type="ARBA" id="ARBA00022723"/>
    </source>
</evidence>
<dbReference type="PANTHER" id="PTHR10209:SF881">
    <property type="entry name" value="FI07970P-RELATED"/>
    <property type="match status" value="1"/>
</dbReference>
<keyword evidence="2 5" id="KW-0479">Metal-binding</keyword>
<dbReference type="PROSITE" id="PS51471">
    <property type="entry name" value="FE2OG_OXY"/>
    <property type="match status" value="1"/>
</dbReference>